<sequence>MKILKKQIYQQINQSKEIKLTNQKKSQSNFIIQQICKFINYLKTKFLYLFIFILSLNLLTLQQNLSTKFHENVYISYLHSNYVNQIYLLSQTSIFSRINQCS</sequence>
<dbReference type="AlphaFoldDB" id="W7X715"/>
<name>W7X715_TETTS</name>
<gene>
    <name evidence="2" type="ORF">TTHERM_000310779</name>
</gene>
<keyword evidence="3" id="KW-1185">Reference proteome</keyword>
<proteinExistence type="predicted"/>
<dbReference type="RefSeq" id="XP_012654349.1">
    <property type="nucleotide sequence ID" value="XM_012798895.1"/>
</dbReference>
<dbReference type="GeneID" id="24438350"/>
<dbReference type="Proteomes" id="UP000009168">
    <property type="component" value="Unassembled WGS sequence"/>
</dbReference>
<keyword evidence="1" id="KW-1133">Transmembrane helix</keyword>
<organism evidence="2 3">
    <name type="scientific">Tetrahymena thermophila (strain SB210)</name>
    <dbReference type="NCBI Taxonomy" id="312017"/>
    <lineage>
        <taxon>Eukaryota</taxon>
        <taxon>Sar</taxon>
        <taxon>Alveolata</taxon>
        <taxon>Ciliophora</taxon>
        <taxon>Intramacronucleata</taxon>
        <taxon>Oligohymenophorea</taxon>
        <taxon>Hymenostomatida</taxon>
        <taxon>Tetrahymenina</taxon>
        <taxon>Tetrahymenidae</taxon>
        <taxon>Tetrahymena</taxon>
    </lineage>
</organism>
<dbReference type="EMBL" id="GG662608">
    <property type="protein sequence ID" value="EWS73162.1"/>
    <property type="molecule type" value="Genomic_DNA"/>
</dbReference>
<dbReference type="InParanoid" id="W7X715"/>
<dbReference type="KEGG" id="tet:TTHERM_000310779"/>
<keyword evidence="1" id="KW-0472">Membrane</keyword>
<evidence type="ECO:0000313" key="3">
    <source>
        <dbReference type="Proteomes" id="UP000009168"/>
    </source>
</evidence>
<keyword evidence="1 2" id="KW-0812">Transmembrane</keyword>
<evidence type="ECO:0000313" key="2">
    <source>
        <dbReference type="EMBL" id="EWS73162.1"/>
    </source>
</evidence>
<protein>
    <submittedName>
        <fullName evidence="2">Transmembrane protein, putative</fullName>
    </submittedName>
</protein>
<feature type="transmembrane region" description="Helical" evidence="1">
    <location>
        <begin position="46"/>
        <end position="65"/>
    </location>
</feature>
<accession>W7X715</accession>
<evidence type="ECO:0000256" key="1">
    <source>
        <dbReference type="SAM" id="Phobius"/>
    </source>
</evidence>
<reference evidence="3" key="1">
    <citation type="journal article" date="2006" name="PLoS Biol.">
        <title>Macronuclear genome sequence of the ciliate Tetrahymena thermophila, a model eukaryote.</title>
        <authorList>
            <person name="Eisen J.A."/>
            <person name="Coyne R.S."/>
            <person name="Wu M."/>
            <person name="Wu D."/>
            <person name="Thiagarajan M."/>
            <person name="Wortman J.R."/>
            <person name="Badger J.H."/>
            <person name="Ren Q."/>
            <person name="Amedeo P."/>
            <person name="Jones K.M."/>
            <person name="Tallon L.J."/>
            <person name="Delcher A.L."/>
            <person name="Salzberg S.L."/>
            <person name="Silva J.C."/>
            <person name="Haas B.J."/>
            <person name="Majoros W.H."/>
            <person name="Farzad M."/>
            <person name="Carlton J.M."/>
            <person name="Smith R.K. Jr."/>
            <person name="Garg J."/>
            <person name="Pearlman R.E."/>
            <person name="Karrer K.M."/>
            <person name="Sun L."/>
            <person name="Manning G."/>
            <person name="Elde N.C."/>
            <person name="Turkewitz A.P."/>
            <person name="Asai D.J."/>
            <person name="Wilkes D.E."/>
            <person name="Wang Y."/>
            <person name="Cai H."/>
            <person name="Collins K."/>
            <person name="Stewart B.A."/>
            <person name="Lee S.R."/>
            <person name="Wilamowska K."/>
            <person name="Weinberg Z."/>
            <person name="Ruzzo W.L."/>
            <person name="Wloga D."/>
            <person name="Gaertig J."/>
            <person name="Frankel J."/>
            <person name="Tsao C.-C."/>
            <person name="Gorovsky M.A."/>
            <person name="Keeling P.J."/>
            <person name="Waller R.F."/>
            <person name="Patron N.J."/>
            <person name="Cherry J.M."/>
            <person name="Stover N.A."/>
            <person name="Krieger C.J."/>
            <person name="del Toro C."/>
            <person name="Ryder H.F."/>
            <person name="Williamson S.C."/>
            <person name="Barbeau R.A."/>
            <person name="Hamilton E.P."/>
            <person name="Orias E."/>
        </authorList>
    </citation>
    <scope>NUCLEOTIDE SEQUENCE [LARGE SCALE GENOMIC DNA]</scope>
    <source>
        <strain evidence="3">SB210</strain>
    </source>
</reference>